<sequence>MIYLILFGIVLVLVFGVAVAAESDKQKAAKQRSGSISKR</sequence>
<protein>
    <submittedName>
        <fullName evidence="1">Uncharacterized protein</fullName>
    </submittedName>
</protein>
<accession>A0A1I6M7K7</accession>
<evidence type="ECO:0000313" key="1">
    <source>
        <dbReference type="EMBL" id="SFS11700.1"/>
    </source>
</evidence>
<organism evidence="1 2">
    <name type="scientific">Sphingomonas jatrophae</name>
    <dbReference type="NCBI Taxonomy" id="1166337"/>
    <lineage>
        <taxon>Bacteria</taxon>
        <taxon>Pseudomonadati</taxon>
        <taxon>Pseudomonadota</taxon>
        <taxon>Alphaproteobacteria</taxon>
        <taxon>Sphingomonadales</taxon>
        <taxon>Sphingomonadaceae</taxon>
        <taxon>Sphingomonas</taxon>
    </lineage>
</organism>
<evidence type="ECO:0000313" key="2">
    <source>
        <dbReference type="Proteomes" id="UP000198824"/>
    </source>
</evidence>
<name>A0A1I6M7K7_9SPHN</name>
<dbReference type="STRING" id="1166337.SAMN05192580_3625"/>
<dbReference type="EMBL" id="FOZG01000003">
    <property type="protein sequence ID" value="SFS11700.1"/>
    <property type="molecule type" value="Genomic_DNA"/>
</dbReference>
<proteinExistence type="predicted"/>
<keyword evidence="2" id="KW-1185">Reference proteome</keyword>
<dbReference type="Proteomes" id="UP000198824">
    <property type="component" value="Unassembled WGS sequence"/>
</dbReference>
<gene>
    <name evidence="1" type="ORF">SAMN05192580_3625</name>
</gene>
<dbReference type="AlphaFoldDB" id="A0A1I6M7K7"/>
<reference evidence="1 2" key="1">
    <citation type="submission" date="2016-10" db="EMBL/GenBank/DDBJ databases">
        <authorList>
            <person name="de Groot N.N."/>
        </authorList>
    </citation>
    <scope>NUCLEOTIDE SEQUENCE [LARGE SCALE GENOMIC DNA]</scope>
    <source>
        <strain evidence="1 2">S5-249</strain>
    </source>
</reference>